<dbReference type="NCBIfam" id="NF005559">
    <property type="entry name" value="PRK07231.1"/>
    <property type="match status" value="1"/>
</dbReference>
<dbReference type="InterPro" id="IPR036291">
    <property type="entry name" value="NAD(P)-bd_dom_sf"/>
</dbReference>
<dbReference type="CDD" id="cd05233">
    <property type="entry name" value="SDR_c"/>
    <property type="match status" value="1"/>
</dbReference>
<reference evidence="3" key="1">
    <citation type="submission" date="2020-03" db="EMBL/GenBank/DDBJ databases">
        <title>Genome of Pelagibius litoralis DSM 21314T.</title>
        <authorList>
            <person name="Wang G."/>
        </authorList>
    </citation>
    <scope>NUCLEOTIDE SEQUENCE</scope>
    <source>
        <strain evidence="3">DSM 21314</strain>
    </source>
</reference>
<protein>
    <submittedName>
        <fullName evidence="3">SDR family oxidoreductase</fullName>
    </submittedName>
</protein>
<dbReference type="PANTHER" id="PTHR43669">
    <property type="entry name" value="5-KETO-D-GLUCONATE 5-REDUCTASE"/>
    <property type="match status" value="1"/>
</dbReference>
<evidence type="ECO:0000256" key="1">
    <source>
        <dbReference type="ARBA" id="ARBA00006484"/>
    </source>
</evidence>
<proteinExistence type="inferred from homology"/>
<dbReference type="PANTHER" id="PTHR43669:SF14">
    <property type="entry name" value="OXIDOREDUCTASE"/>
    <property type="match status" value="1"/>
</dbReference>
<keyword evidence="2" id="KW-0560">Oxidoreductase</keyword>
<dbReference type="RefSeq" id="WP_167227281.1">
    <property type="nucleotide sequence ID" value="NZ_JAAQPH010000014.1"/>
</dbReference>
<evidence type="ECO:0000313" key="3">
    <source>
        <dbReference type="EMBL" id="NIA70561.1"/>
    </source>
</evidence>
<comment type="similarity">
    <text evidence="1">Belongs to the short-chain dehydrogenases/reductases (SDR) family.</text>
</comment>
<dbReference type="InterPro" id="IPR002347">
    <property type="entry name" value="SDR_fam"/>
</dbReference>
<dbReference type="InterPro" id="IPR020904">
    <property type="entry name" value="Sc_DH/Rdtase_CS"/>
</dbReference>
<organism evidence="3 4">
    <name type="scientific">Pelagibius litoralis</name>
    <dbReference type="NCBI Taxonomy" id="374515"/>
    <lineage>
        <taxon>Bacteria</taxon>
        <taxon>Pseudomonadati</taxon>
        <taxon>Pseudomonadota</taxon>
        <taxon>Alphaproteobacteria</taxon>
        <taxon>Rhodospirillales</taxon>
        <taxon>Rhodovibrionaceae</taxon>
        <taxon>Pelagibius</taxon>
    </lineage>
</organism>
<evidence type="ECO:0000313" key="4">
    <source>
        <dbReference type="Proteomes" id="UP000761264"/>
    </source>
</evidence>
<dbReference type="FunFam" id="3.40.50.720:FF:000084">
    <property type="entry name" value="Short-chain dehydrogenase reductase"/>
    <property type="match status" value="1"/>
</dbReference>
<dbReference type="SUPFAM" id="SSF51735">
    <property type="entry name" value="NAD(P)-binding Rossmann-fold domains"/>
    <property type="match status" value="1"/>
</dbReference>
<accession>A0A967KGR6</accession>
<sequence>MRVKDQVVVVTGAASGIGLGCARQFAAEGAKVVLSDVDQTAGEEATEQLQAAGAEAVFIHCDVGDKAVVDALVDSTVAAFGRLDCMVSNAGIVKGGDFLEFSEEDFDAVIRVNLKGVFLCGQAAARQMVKQGPRPDGTAGSIVNMSSINAVVAIPSITPYCVAKGGVNQLTKVMSLALADHGIRVNGVGPGSINTPMVSAVNNDPAAWNRLMSRTPMGRLGEPEEMGKVAVFLASSDASYITGQTIYADGGRLGMNYTVPVKD</sequence>
<dbReference type="PROSITE" id="PS51257">
    <property type="entry name" value="PROKAR_LIPOPROTEIN"/>
    <property type="match status" value="1"/>
</dbReference>
<evidence type="ECO:0000256" key="2">
    <source>
        <dbReference type="ARBA" id="ARBA00023002"/>
    </source>
</evidence>
<dbReference type="Pfam" id="PF13561">
    <property type="entry name" value="adh_short_C2"/>
    <property type="match status" value="1"/>
</dbReference>
<gene>
    <name evidence="3" type="ORF">HBA54_18350</name>
</gene>
<dbReference type="GO" id="GO:0016491">
    <property type="term" value="F:oxidoreductase activity"/>
    <property type="evidence" value="ECO:0007669"/>
    <property type="project" value="UniProtKB-KW"/>
</dbReference>
<keyword evidence="4" id="KW-1185">Reference proteome</keyword>
<name>A0A967KGR6_9PROT</name>
<comment type="caution">
    <text evidence="3">The sequence shown here is derived from an EMBL/GenBank/DDBJ whole genome shotgun (WGS) entry which is preliminary data.</text>
</comment>
<dbReference type="PRINTS" id="PR00080">
    <property type="entry name" value="SDRFAMILY"/>
</dbReference>
<dbReference type="PROSITE" id="PS00061">
    <property type="entry name" value="ADH_SHORT"/>
    <property type="match status" value="1"/>
</dbReference>
<dbReference type="AlphaFoldDB" id="A0A967KGR6"/>
<dbReference type="Gene3D" id="3.40.50.720">
    <property type="entry name" value="NAD(P)-binding Rossmann-like Domain"/>
    <property type="match status" value="1"/>
</dbReference>
<dbReference type="EMBL" id="JAAQPH010000014">
    <property type="protein sequence ID" value="NIA70561.1"/>
    <property type="molecule type" value="Genomic_DNA"/>
</dbReference>
<dbReference type="Proteomes" id="UP000761264">
    <property type="component" value="Unassembled WGS sequence"/>
</dbReference>
<dbReference type="PRINTS" id="PR00081">
    <property type="entry name" value="GDHRDH"/>
</dbReference>